<dbReference type="Gene3D" id="2.70.70.10">
    <property type="entry name" value="Glucose Permease (Domain IIA)"/>
    <property type="match status" value="1"/>
</dbReference>
<evidence type="ECO:0000256" key="2">
    <source>
        <dbReference type="SAM" id="MobiDB-lite"/>
    </source>
</evidence>
<reference evidence="4 5" key="1">
    <citation type="journal article" date="2016" name="Nat. Commun.">
        <title>Thousands of microbial genomes shed light on interconnected biogeochemical processes in an aquifer system.</title>
        <authorList>
            <person name="Anantharaman K."/>
            <person name="Brown C.T."/>
            <person name="Hug L.A."/>
            <person name="Sharon I."/>
            <person name="Castelle C.J."/>
            <person name="Probst A.J."/>
            <person name="Thomas B.C."/>
            <person name="Singh A."/>
            <person name="Wilkins M.J."/>
            <person name="Karaoz U."/>
            <person name="Brodie E.L."/>
            <person name="Williams K.H."/>
            <person name="Hubbard S.S."/>
            <person name="Banfield J.F."/>
        </authorList>
    </citation>
    <scope>NUCLEOTIDE SEQUENCE [LARGE SCALE GENOMIC DNA]</scope>
</reference>
<proteinExistence type="predicted"/>
<dbReference type="GO" id="GO:0004222">
    <property type="term" value="F:metalloendopeptidase activity"/>
    <property type="evidence" value="ECO:0007669"/>
    <property type="project" value="TreeGrafter"/>
</dbReference>
<evidence type="ECO:0000313" key="4">
    <source>
        <dbReference type="EMBL" id="OGJ04392.1"/>
    </source>
</evidence>
<dbReference type="Pfam" id="PF01551">
    <property type="entry name" value="Peptidase_M23"/>
    <property type="match status" value="1"/>
</dbReference>
<dbReference type="CDD" id="cd12797">
    <property type="entry name" value="M23_peptidase"/>
    <property type="match status" value="1"/>
</dbReference>
<dbReference type="InterPro" id="IPR016047">
    <property type="entry name" value="M23ase_b-sheet_dom"/>
</dbReference>
<dbReference type="PANTHER" id="PTHR21666:SF289">
    <property type="entry name" value="L-ALA--D-GLU ENDOPEPTIDASE"/>
    <property type="match status" value="1"/>
</dbReference>
<dbReference type="InterPro" id="IPR018392">
    <property type="entry name" value="LysM"/>
</dbReference>
<dbReference type="InterPro" id="IPR036779">
    <property type="entry name" value="LysM_dom_sf"/>
</dbReference>
<sequence length="352" mass="37310">MFGTLFVPTPAEAGFLSSIFGPGDQVYADTDTNTVKSPQPGSNLQNPELSLQAKVSPTSILQNKNSKDGVKDDTTDDTNANTDNISENALKSTDVFDGRDDIDSFCGETIVYVVERGVSISKVAKLLDVSESNVLAANNGKKNLVENDVLFIPSALGVKHTVTKGQTLQKIAKLYKVNVNDIAFCNDITLDTVLSIEAELTIPGGKRAEENTKPVIKSTTTAKNTKYCESLPVFAFVNPVPGYRLSQGFHDGCAVDLAIAKGTPIHAAASGKVIFARMGYNGGFGGLVIIVHADGVKTMYGHMSKIIVRAGDSVARDDIIGLVGSTGRSTGPHVHFVVEGAFNSGINKSWAN</sequence>
<gene>
    <name evidence="4" type="ORF">A3F97_03025</name>
</gene>
<evidence type="ECO:0000313" key="5">
    <source>
        <dbReference type="Proteomes" id="UP000176826"/>
    </source>
</evidence>
<dbReference type="Pfam" id="PF01476">
    <property type="entry name" value="LysM"/>
    <property type="match status" value="1"/>
</dbReference>
<dbReference type="AlphaFoldDB" id="A0A1F6YDE6"/>
<dbReference type="InterPro" id="IPR050570">
    <property type="entry name" value="Cell_wall_metabolism_enzyme"/>
</dbReference>
<dbReference type="InterPro" id="IPR011055">
    <property type="entry name" value="Dup_hybrid_motif"/>
</dbReference>
<feature type="compositionally biased region" description="Polar residues" evidence="2">
    <location>
        <begin position="30"/>
        <end position="64"/>
    </location>
</feature>
<feature type="domain" description="LysM" evidence="3">
    <location>
        <begin position="158"/>
        <end position="202"/>
    </location>
</feature>
<dbReference type="PANTHER" id="PTHR21666">
    <property type="entry name" value="PEPTIDASE-RELATED"/>
    <property type="match status" value="1"/>
</dbReference>
<evidence type="ECO:0000256" key="1">
    <source>
        <dbReference type="ARBA" id="ARBA00022729"/>
    </source>
</evidence>
<dbReference type="SUPFAM" id="SSF51261">
    <property type="entry name" value="Duplicated hybrid motif"/>
    <property type="match status" value="1"/>
</dbReference>
<dbReference type="CDD" id="cd00118">
    <property type="entry name" value="LysM"/>
    <property type="match status" value="1"/>
</dbReference>
<accession>A0A1F6YDE6</accession>
<dbReference type="Proteomes" id="UP000176826">
    <property type="component" value="Unassembled WGS sequence"/>
</dbReference>
<dbReference type="SMART" id="SM00257">
    <property type="entry name" value="LysM"/>
    <property type="match status" value="2"/>
</dbReference>
<protein>
    <recommendedName>
        <fullName evidence="3">LysM domain-containing protein</fullName>
    </recommendedName>
</protein>
<organism evidence="4 5">
    <name type="scientific">Candidatus Nomurabacteria bacterium RIFCSPLOWO2_12_FULL_41_10</name>
    <dbReference type="NCBI Taxonomy" id="1801795"/>
    <lineage>
        <taxon>Bacteria</taxon>
        <taxon>Candidatus Nomuraibacteriota</taxon>
    </lineage>
</organism>
<dbReference type="Gene3D" id="3.10.350.10">
    <property type="entry name" value="LysM domain"/>
    <property type="match status" value="1"/>
</dbReference>
<comment type="caution">
    <text evidence="4">The sequence shown here is derived from an EMBL/GenBank/DDBJ whole genome shotgun (WGS) entry which is preliminary data.</text>
</comment>
<keyword evidence="1" id="KW-0732">Signal</keyword>
<evidence type="ECO:0000259" key="3">
    <source>
        <dbReference type="PROSITE" id="PS51782"/>
    </source>
</evidence>
<feature type="region of interest" description="Disordered" evidence="2">
    <location>
        <begin position="29"/>
        <end position="83"/>
    </location>
</feature>
<dbReference type="EMBL" id="MFVT01000004">
    <property type="protein sequence ID" value="OGJ04392.1"/>
    <property type="molecule type" value="Genomic_DNA"/>
</dbReference>
<dbReference type="PROSITE" id="PS51782">
    <property type="entry name" value="LYSM"/>
    <property type="match status" value="1"/>
</dbReference>
<name>A0A1F6YDE6_9BACT</name>